<sequence>MDLEGKCCLIHTIGGIIFGYFANYVYTAGLGIFSGISTLIFLFIGAVIFGHISAKLFGEESLNQKQWLGCGVLPFFLVAVVVWVLKFNGLV</sequence>
<dbReference type="KEGG" id="mfe:Mefer_0228"/>
<gene>
    <name evidence="2" type="ordered locus">Mefer_0228</name>
</gene>
<dbReference type="GeneID" id="8364893"/>
<dbReference type="OrthoDB" id="64172at2157"/>
<dbReference type="STRING" id="573064.Mefer_0228"/>
<protein>
    <recommendedName>
        <fullName evidence="4">Transmembrane protein</fullName>
    </recommendedName>
</protein>
<keyword evidence="1" id="KW-1133">Transmembrane helix</keyword>
<dbReference type="eggNOG" id="arCOG05042">
    <property type="taxonomic scope" value="Archaea"/>
</dbReference>
<keyword evidence="1" id="KW-0472">Membrane</keyword>
<feature type="transmembrane region" description="Helical" evidence="1">
    <location>
        <begin position="7"/>
        <end position="26"/>
    </location>
</feature>
<dbReference type="InterPro" id="IPR043941">
    <property type="entry name" value="EMC6-arch"/>
</dbReference>
<evidence type="ECO:0008006" key="4">
    <source>
        <dbReference type="Google" id="ProtNLM"/>
    </source>
</evidence>
<keyword evidence="3" id="KW-1185">Reference proteome</keyword>
<dbReference type="RefSeq" id="WP_015790807.1">
    <property type="nucleotide sequence ID" value="NC_013156.1"/>
</dbReference>
<keyword evidence="1" id="KW-0812">Transmembrane</keyword>
<evidence type="ECO:0000313" key="2">
    <source>
        <dbReference type="EMBL" id="ACV24067.1"/>
    </source>
</evidence>
<proteinExistence type="predicted"/>
<accession>C7P685</accession>
<organism evidence="2 3">
    <name type="scientific">Methanocaldococcus fervens (strain DSM 4213 / JCM 15782 / AG86)</name>
    <name type="common">Methanococcus fervens</name>
    <dbReference type="NCBI Taxonomy" id="573064"/>
    <lineage>
        <taxon>Archaea</taxon>
        <taxon>Methanobacteriati</taxon>
        <taxon>Methanobacteriota</taxon>
        <taxon>Methanomada group</taxon>
        <taxon>Methanococci</taxon>
        <taxon>Methanococcales</taxon>
        <taxon>Methanocaldococcaceae</taxon>
        <taxon>Methanocaldococcus</taxon>
    </lineage>
</organism>
<dbReference type="Pfam" id="PF19094">
    <property type="entry name" value="EMC6_arch"/>
    <property type="match status" value="1"/>
</dbReference>
<dbReference type="HOGENOM" id="CLU_183480_0_0_2"/>
<dbReference type="EMBL" id="CP001696">
    <property type="protein sequence ID" value="ACV24067.1"/>
    <property type="molecule type" value="Genomic_DNA"/>
</dbReference>
<evidence type="ECO:0000313" key="3">
    <source>
        <dbReference type="Proteomes" id="UP000001495"/>
    </source>
</evidence>
<evidence type="ECO:0000256" key="1">
    <source>
        <dbReference type="SAM" id="Phobius"/>
    </source>
</evidence>
<reference evidence="2" key="1">
    <citation type="submission" date="2009-08" db="EMBL/GenBank/DDBJ databases">
        <title>Complete sequence of chromosome of Methanocaldococcus fervens AG86.</title>
        <authorList>
            <consortium name="US DOE Joint Genome Institute"/>
            <person name="Lucas S."/>
            <person name="Copeland A."/>
            <person name="Lapidus A."/>
            <person name="Glavina del Rio T."/>
            <person name="Tice H."/>
            <person name="Bruce D."/>
            <person name="Goodwin L."/>
            <person name="Pitluck S."/>
            <person name="Chertkov O."/>
            <person name="Detter J.C."/>
            <person name="Han C."/>
            <person name="Tapia R."/>
            <person name="Larimer F."/>
            <person name="Land M."/>
            <person name="Hauser L."/>
            <person name="Kyrpides N."/>
            <person name="Ovchinnikova G."/>
            <person name="Lupa-Sieprawska M."/>
            <person name="Whitman W.B."/>
        </authorList>
    </citation>
    <scope>NUCLEOTIDE SEQUENCE [LARGE SCALE GENOMIC DNA]</scope>
    <source>
        <strain evidence="2">AG86</strain>
    </source>
</reference>
<name>C7P685_METFA</name>
<feature type="transmembrane region" description="Helical" evidence="1">
    <location>
        <begin position="66"/>
        <end position="85"/>
    </location>
</feature>
<dbReference type="AlphaFoldDB" id="C7P685"/>
<feature type="transmembrane region" description="Helical" evidence="1">
    <location>
        <begin position="32"/>
        <end position="54"/>
    </location>
</feature>
<dbReference type="Proteomes" id="UP000001495">
    <property type="component" value="Chromosome"/>
</dbReference>